<sequence length="35" mass="4136">MDHIIDYDTCSHTCTLLCRNSKLNAKNKDDMVWIH</sequence>
<organism evidence="1">
    <name type="scientific">Rhizophora mucronata</name>
    <name type="common">Asiatic mangrove</name>
    <dbReference type="NCBI Taxonomy" id="61149"/>
    <lineage>
        <taxon>Eukaryota</taxon>
        <taxon>Viridiplantae</taxon>
        <taxon>Streptophyta</taxon>
        <taxon>Embryophyta</taxon>
        <taxon>Tracheophyta</taxon>
        <taxon>Spermatophyta</taxon>
        <taxon>Magnoliopsida</taxon>
        <taxon>eudicotyledons</taxon>
        <taxon>Gunneridae</taxon>
        <taxon>Pentapetalae</taxon>
        <taxon>rosids</taxon>
        <taxon>fabids</taxon>
        <taxon>Malpighiales</taxon>
        <taxon>Rhizophoraceae</taxon>
        <taxon>Rhizophora</taxon>
    </lineage>
</organism>
<dbReference type="EMBL" id="GGEC01057744">
    <property type="protein sequence ID" value="MBX38228.1"/>
    <property type="molecule type" value="Transcribed_RNA"/>
</dbReference>
<protein>
    <submittedName>
        <fullName evidence="1">Uncharacterized protein</fullName>
    </submittedName>
</protein>
<dbReference type="AlphaFoldDB" id="A0A2P2N6X9"/>
<proteinExistence type="predicted"/>
<evidence type="ECO:0000313" key="1">
    <source>
        <dbReference type="EMBL" id="MBX38228.1"/>
    </source>
</evidence>
<accession>A0A2P2N6X9</accession>
<reference evidence="1" key="1">
    <citation type="submission" date="2018-02" db="EMBL/GenBank/DDBJ databases">
        <title>Rhizophora mucronata_Transcriptome.</title>
        <authorList>
            <person name="Meera S.P."/>
            <person name="Sreeshan A."/>
            <person name="Augustine A."/>
        </authorList>
    </citation>
    <scope>NUCLEOTIDE SEQUENCE</scope>
    <source>
        <tissue evidence="1">Leaf</tissue>
    </source>
</reference>
<name>A0A2P2N6X9_RHIMU</name>